<dbReference type="InterPro" id="IPR016032">
    <property type="entry name" value="Sig_transdc_resp-reg_C-effctor"/>
</dbReference>
<dbReference type="CDD" id="cd06170">
    <property type="entry name" value="LuxR_C_like"/>
    <property type="match status" value="1"/>
</dbReference>
<comment type="caution">
    <text evidence="6">The sequence shown here is derived from an EMBL/GenBank/DDBJ whole genome shotgun (WGS) entry which is preliminary data.</text>
</comment>
<dbReference type="SMART" id="SM00421">
    <property type="entry name" value="HTH_LUXR"/>
    <property type="match status" value="1"/>
</dbReference>
<feature type="modified residue" description="4-aspartylphosphate" evidence="3">
    <location>
        <position position="59"/>
    </location>
</feature>
<dbReference type="InterPro" id="IPR039420">
    <property type="entry name" value="WalR-like"/>
</dbReference>
<dbReference type="PRINTS" id="PR00038">
    <property type="entry name" value="HTHLUXR"/>
</dbReference>
<dbReference type="InterPro" id="IPR011006">
    <property type="entry name" value="CheY-like_superfamily"/>
</dbReference>
<dbReference type="Pfam" id="PF00196">
    <property type="entry name" value="GerE"/>
    <property type="match status" value="1"/>
</dbReference>
<sequence>MSEIAPVRVLIADDHPMFRFGLAAAIGAAPEIDLIGEASSGAELIEMVDRTTPDVVISDLSMPGTDGVSATRQIKARHPEVAVLILTMHEDDEALFGAIRAGARGYLLKGADQADIVRAVLTVARGDVVYGTNVAQRIMDFFTGAQQDYAITVFPDLTNREREILELVAAGHHNHEIARRLVLSEKTIRNNVASILTKLQVSDRAAAVAKARDAGLGQALK</sequence>
<evidence type="ECO:0000313" key="6">
    <source>
        <dbReference type="EMBL" id="MFD1365023.1"/>
    </source>
</evidence>
<keyword evidence="2" id="KW-0238">DNA-binding</keyword>
<gene>
    <name evidence="6" type="ORF">ACFQ5G_06665</name>
</gene>
<evidence type="ECO:0000256" key="2">
    <source>
        <dbReference type="ARBA" id="ARBA00023125"/>
    </source>
</evidence>
<feature type="domain" description="HTH luxR-type" evidence="4">
    <location>
        <begin position="150"/>
        <end position="215"/>
    </location>
</feature>
<dbReference type="PANTHER" id="PTHR43214">
    <property type="entry name" value="TWO-COMPONENT RESPONSE REGULATOR"/>
    <property type="match status" value="1"/>
</dbReference>
<dbReference type="SMART" id="SM00448">
    <property type="entry name" value="REC"/>
    <property type="match status" value="1"/>
</dbReference>
<dbReference type="InterPro" id="IPR001789">
    <property type="entry name" value="Sig_transdc_resp-reg_receiver"/>
</dbReference>
<feature type="domain" description="Response regulatory" evidence="5">
    <location>
        <begin position="8"/>
        <end position="124"/>
    </location>
</feature>
<dbReference type="Gene3D" id="3.40.50.2300">
    <property type="match status" value="1"/>
</dbReference>
<dbReference type="PROSITE" id="PS50110">
    <property type="entry name" value="RESPONSE_REGULATORY"/>
    <property type="match status" value="1"/>
</dbReference>
<dbReference type="SUPFAM" id="SSF52172">
    <property type="entry name" value="CheY-like"/>
    <property type="match status" value="1"/>
</dbReference>
<evidence type="ECO:0000256" key="1">
    <source>
        <dbReference type="ARBA" id="ARBA00022553"/>
    </source>
</evidence>
<dbReference type="EMBL" id="JBHTMK010000007">
    <property type="protein sequence ID" value="MFD1365023.1"/>
    <property type="molecule type" value="Genomic_DNA"/>
</dbReference>
<dbReference type="RefSeq" id="WP_317795244.1">
    <property type="nucleotide sequence ID" value="NZ_AP028461.1"/>
</dbReference>
<evidence type="ECO:0000256" key="3">
    <source>
        <dbReference type="PROSITE-ProRule" id="PRU00169"/>
    </source>
</evidence>
<dbReference type="InterPro" id="IPR000792">
    <property type="entry name" value="Tscrpt_reg_LuxR_C"/>
</dbReference>
<dbReference type="SUPFAM" id="SSF46894">
    <property type="entry name" value="C-terminal effector domain of the bipartite response regulators"/>
    <property type="match status" value="1"/>
</dbReference>
<dbReference type="Proteomes" id="UP001597183">
    <property type="component" value="Unassembled WGS sequence"/>
</dbReference>
<dbReference type="PROSITE" id="PS50043">
    <property type="entry name" value="HTH_LUXR_2"/>
    <property type="match status" value="1"/>
</dbReference>
<name>A0ABW4A4B8_9ACTN</name>
<keyword evidence="7" id="KW-1185">Reference proteome</keyword>
<dbReference type="Pfam" id="PF00072">
    <property type="entry name" value="Response_reg"/>
    <property type="match status" value="1"/>
</dbReference>
<keyword evidence="1 3" id="KW-0597">Phosphoprotein</keyword>
<evidence type="ECO:0000313" key="7">
    <source>
        <dbReference type="Proteomes" id="UP001597183"/>
    </source>
</evidence>
<dbReference type="CDD" id="cd17535">
    <property type="entry name" value="REC_NarL-like"/>
    <property type="match status" value="1"/>
</dbReference>
<evidence type="ECO:0000259" key="5">
    <source>
        <dbReference type="PROSITE" id="PS50110"/>
    </source>
</evidence>
<protein>
    <submittedName>
        <fullName evidence="6">Response regulator</fullName>
    </submittedName>
</protein>
<accession>A0ABW4A4B8</accession>
<dbReference type="InterPro" id="IPR058245">
    <property type="entry name" value="NreC/VraR/RcsB-like_REC"/>
</dbReference>
<dbReference type="PROSITE" id="PS00622">
    <property type="entry name" value="HTH_LUXR_1"/>
    <property type="match status" value="1"/>
</dbReference>
<organism evidence="6 7">
    <name type="scientific">Actinoplanes sichuanensis</name>
    <dbReference type="NCBI Taxonomy" id="512349"/>
    <lineage>
        <taxon>Bacteria</taxon>
        <taxon>Bacillati</taxon>
        <taxon>Actinomycetota</taxon>
        <taxon>Actinomycetes</taxon>
        <taxon>Micromonosporales</taxon>
        <taxon>Micromonosporaceae</taxon>
        <taxon>Actinoplanes</taxon>
    </lineage>
</organism>
<proteinExistence type="predicted"/>
<evidence type="ECO:0000259" key="4">
    <source>
        <dbReference type="PROSITE" id="PS50043"/>
    </source>
</evidence>
<reference evidence="7" key="1">
    <citation type="journal article" date="2019" name="Int. J. Syst. Evol. Microbiol.">
        <title>The Global Catalogue of Microorganisms (GCM) 10K type strain sequencing project: providing services to taxonomists for standard genome sequencing and annotation.</title>
        <authorList>
            <consortium name="The Broad Institute Genomics Platform"/>
            <consortium name="The Broad Institute Genome Sequencing Center for Infectious Disease"/>
            <person name="Wu L."/>
            <person name="Ma J."/>
        </authorList>
    </citation>
    <scope>NUCLEOTIDE SEQUENCE [LARGE SCALE GENOMIC DNA]</scope>
    <source>
        <strain evidence="7">CCM 7526</strain>
    </source>
</reference>